<dbReference type="EMBL" id="QKXC01000265">
    <property type="protein sequence ID" value="RBR09421.1"/>
    <property type="molecule type" value="Genomic_DNA"/>
</dbReference>
<evidence type="ECO:0000256" key="1">
    <source>
        <dbReference type="SAM" id="Coils"/>
    </source>
</evidence>
<feature type="compositionally biased region" description="Basic and acidic residues" evidence="2">
    <location>
        <begin position="386"/>
        <end position="400"/>
    </location>
</feature>
<feature type="region of interest" description="Disordered" evidence="2">
    <location>
        <begin position="170"/>
        <end position="189"/>
    </location>
</feature>
<protein>
    <recommendedName>
        <fullName evidence="5">Rossmann-fold NAD(P)(+)-binding protein</fullName>
    </recommendedName>
</protein>
<feature type="region of interest" description="Disordered" evidence="2">
    <location>
        <begin position="259"/>
        <end position="553"/>
    </location>
</feature>
<accession>A0A366QWY7</accession>
<proteinExistence type="predicted"/>
<reference evidence="3 4" key="1">
    <citation type="submission" date="2018-06" db="EMBL/GenBank/DDBJ databases">
        <title>Fusarium incarnatum-equiseti species complex species 28.</title>
        <authorList>
            <person name="Gardiner D.M."/>
        </authorList>
    </citation>
    <scope>NUCLEOTIDE SEQUENCE [LARGE SCALE GENOMIC DNA]</scope>
    <source>
        <strain evidence="3 4">FIESC_28</strain>
    </source>
</reference>
<dbReference type="OrthoDB" id="20105at2759"/>
<dbReference type="GeneID" id="41999302"/>
<feature type="compositionally biased region" description="Acidic residues" evidence="2">
    <location>
        <begin position="443"/>
        <end position="453"/>
    </location>
</feature>
<evidence type="ECO:0000313" key="3">
    <source>
        <dbReference type="EMBL" id="RBR09421.1"/>
    </source>
</evidence>
<organism evidence="3 4">
    <name type="scientific">Fusarium coffeatum</name>
    <dbReference type="NCBI Taxonomy" id="231269"/>
    <lineage>
        <taxon>Eukaryota</taxon>
        <taxon>Fungi</taxon>
        <taxon>Dikarya</taxon>
        <taxon>Ascomycota</taxon>
        <taxon>Pezizomycotina</taxon>
        <taxon>Sordariomycetes</taxon>
        <taxon>Hypocreomycetidae</taxon>
        <taxon>Hypocreales</taxon>
        <taxon>Nectriaceae</taxon>
        <taxon>Fusarium</taxon>
        <taxon>Fusarium incarnatum-equiseti species complex</taxon>
    </lineage>
</organism>
<dbReference type="RefSeq" id="XP_031011902.1">
    <property type="nucleotide sequence ID" value="XM_031164006.1"/>
</dbReference>
<evidence type="ECO:0000313" key="4">
    <source>
        <dbReference type="Proteomes" id="UP000253153"/>
    </source>
</evidence>
<name>A0A366QWY7_9HYPO</name>
<comment type="caution">
    <text evidence="3">The sequence shown here is derived from an EMBL/GenBank/DDBJ whole genome shotgun (WGS) entry which is preliminary data.</text>
</comment>
<keyword evidence="4" id="KW-1185">Reference proteome</keyword>
<dbReference type="AlphaFoldDB" id="A0A366QWY7"/>
<gene>
    <name evidence="3" type="ORF">FIESC28_09871</name>
</gene>
<keyword evidence="1" id="KW-0175">Coiled coil</keyword>
<feature type="region of interest" description="Disordered" evidence="2">
    <location>
        <begin position="204"/>
        <end position="241"/>
    </location>
</feature>
<feature type="region of interest" description="Disordered" evidence="2">
    <location>
        <begin position="1"/>
        <end position="30"/>
    </location>
</feature>
<feature type="coiled-coil region" evidence="1">
    <location>
        <begin position="36"/>
        <end position="84"/>
    </location>
</feature>
<evidence type="ECO:0000256" key="2">
    <source>
        <dbReference type="SAM" id="MobiDB-lite"/>
    </source>
</evidence>
<sequence>MKKARSSERAARISELEMKHQSDVHQMDLTGRDEEARLLKLRLLSLRDENASLKDRLVQRDALVKQLSKQSNDTQSELKTAKSKLKAQDTQLKKQGNALGDLKTEIDSLNEFRQDSSKVLQEKLALSRKLDQIQPELEHLQSQLENHRAVIAQKQDLERQLSSVEVELENEKKSKQRIQSKSQDNDEWKEKFEEAKRELEKLKKEHNRELREVRGEKEQAEERVEDTRSKLKKTQTDLKDTRAELESCRAELEEAHKIVANNKSNKKHALSKEQPIGKRRAQDISLEDISIGTPGPDEATLRRPLKKRGAERALMEKSTFSITPFLNRSKNLSDNLSDEPSELHSPTGKSTKSPEPAPLEEEEVAEARDSLSIEPVEEASASDGQADDHVSAEEVEEPKAQKARGRPRKVLDDAPTTKKNMPVQAKRKTKATKASGKLAMVSEEADAGETVEEPSEKPKKMPGLLKSNPVPALLKHNADDADGRKKKRKVLGGGNKTLFDDDEEEPAPKPLKVQMGGGRRMKTQLGGARNAFGGSTFSPLKKDRRGVGASFLH</sequence>
<dbReference type="Proteomes" id="UP000253153">
    <property type="component" value="Unassembled WGS sequence"/>
</dbReference>
<evidence type="ECO:0008006" key="5">
    <source>
        <dbReference type="Google" id="ProtNLM"/>
    </source>
</evidence>
<feature type="compositionally biased region" description="Polar residues" evidence="2">
    <location>
        <begin position="318"/>
        <end position="335"/>
    </location>
</feature>